<dbReference type="GO" id="GO:0004722">
    <property type="term" value="F:protein serine/threonine phosphatase activity"/>
    <property type="evidence" value="ECO:0007669"/>
    <property type="project" value="InterPro"/>
</dbReference>
<dbReference type="SMART" id="SM00331">
    <property type="entry name" value="PP2C_SIG"/>
    <property type="match status" value="1"/>
</dbReference>
<protein>
    <submittedName>
        <fullName evidence="2">Serine/threonine protein phosphatase</fullName>
    </submittedName>
</protein>
<dbReference type="PANTHER" id="PTHR47992">
    <property type="entry name" value="PROTEIN PHOSPHATASE"/>
    <property type="match status" value="1"/>
</dbReference>
<name>U5N841_9BURK</name>
<dbReference type="CDD" id="cd00143">
    <property type="entry name" value="PP2Cc"/>
    <property type="match status" value="1"/>
</dbReference>
<keyword evidence="3" id="KW-1185">Reference proteome</keyword>
<dbReference type="InterPro" id="IPR015655">
    <property type="entry name" value="PP2C"/>
</dbReference>
<dbReference type="Gene3D" id="3.60.40.10">
    <property type="entry name" value="PPM-type phosphatase domain"/>
    <property type="match status" value="1"/>
</dbReference>
<dbReference type="PROSITE" id="PS51746">
    <property type="entry name" value="PPM_2"/>
    <property type="match status" value="1"/>
</dbReference>
<dbReference type="SUPFAM" id="SSF81606">
    <property type="entry name" value="PP2C-like"/>
    <property type="match status" value="1"/>
</dbReference>
<dbReference type="EMBL" id="CP004885">
    <property type="protein sequence ID" value="AGX87731.1"/>
    <property type="molecule type" value="Genomic_DNA"/>
</dbReference>
<evidence type="ECO:0000259" key="1">
    <source>
        <dbReference type="PROSITE" id="PS51746"/>
    </source>
</evidence>
<sequence length="233" mass="24978">MSIFHLEERGNAAVAWRPGVRHAEYADRYRLLCAPVPLVVQADKGEVLAVCDGVGSAPRGTSAAQEVCDALPAFYRGAASAQAMHDLLLEASRRIHGWGWIEGTDRPLGACAATVLWVYAGQVHVFHAGDTSALLIRDGQVQALTHAHQSAEGHLVNYIGHAQVEIEVRAFPIEEGDRLVLMSDGITKVMYNQAIAEAVESAGTRKASLVTLMTQALAKGATDDVTVVLMDIE</sequence>
<dbReference type="SMART" id="SM00332">
    <property type="entry name" value="PP2Cc"/>
    <property type="match status" value="1"/>
</dbReference>
<gene>
    <name evidence="2" type="ORF">Cenrod_1646</name>
</gene>
<dbReference type="InterPro" id="IPR001932">
    <property type="entry name" value="PPM-type_phosphatase-like_dom"/>
</dbReference>
<organism evidence="2 3">
    <name type="scientific">Candidatus Symbiobacter mobilis CR</name>
    <dbReference type="NCBI Taxonomy" id="946483"/>
    <lineage>
        <taxon>Bacteria</taxon>
        <taxon>Pseudomonadati</taxon>
        <taxon>Pseudomonadota</taxon>
        <taxon>Betaproteobacteria</taxon>
        <taxon>Burkholderiales</taxon>
        <taxon>Comamonadaceae</taxon>
    </lineage>
</organism>
<dbReference type="STRING" id="946483.Cenrod_1646"/>
<dbReference type="RefSeq" id="WP_022773708.1">
    <property type="nucleotide sequence ID" value="NC_022576.1"/>
</dbReference>
<reference evidence="2 3" key="1">
    <citation type="journal article" date="2013" name="Genome Biol.">
        <title>Genomic analysis reveals key aspects of prokaryotic symbiosis in the phototrophic consortium "Chlorochromatium aggregatum".</title>
        <authorList>
            <person name="Liu Z."/>
            <person name="Muller J."/>
            <person name="Li T."/>
            <person name="Alvey R.M."/>
            <person name="Vogl K."/>
            <person name="Frigaard N.U."/>
            <person name="Rockwell N.C."/>
            <person name="Boyd E.S."/>
            <person name="Tomsho L.P."/>
            <person name="Schuster S.C."/>
            <person name="Henke P."/>
            <person name="Rohde M."/>
            <person name="Overmann J."/>
            <person name="Bryant D.A."/>
        </authorList>
    </citation>
    <scope>NUCLEOTIDE SEQUENCE [LARGE SCALE GENOMIC DNA]</scope>
    <source>
        <strain evidence="2">CR</strain>
    </source>
</reference>
<accession>U5N841</accession>
<dbReference type="HOGENOM" id="CLU_1188217_0_0_4"/>
<feature type="domain" description="PPM-type phosphatase" evidence="1">
    <location>
        <begin position="21"/>
        <end position="232"/>
    </location>
</feature>
<evidence type="ECO:0000313" key="2">
    <source>
        <dbReference type="EMBL" id="AGX87731.1"/>
    </source>
</evidence>
<dbReference type="Proteomes" id="UP000017184">
    <property type="component" value="Chromosome"/>
</dbReference>
<proteinExistence type="predicted"/>
<dbReference type="KEGG" id="cbx:Cenrod_1646"/>
<evidence type="ECO:0000313" key="3">
    <source>
        <dbReference type="Proteomes" id="UP000017184"/>
    </source>
</evidence>
<dbReference type="InterPro" id="IPR036457">
    <property type="entry name" value="PPM-type-like_dom_sf"/>
</dbReference>
<dbReference type="OrthoDB" id="9801841at2"/>
<dbReference type="AlphaFoldDB" id="U5N841"/>
<dbReference type="eggNOG" id="COG0631">
    <property type="taxonomic scope" value="Bacteria"/>
</dbReference>
<dbReference type="Pfam" id="PF13672">
    <property type="entry name" value="PP2C_2"/>
    <property type="match status" value="1"/>
</dbReference>